<dbReference type="InterPro" id="IPR036208">
    <property type="entry name" value="VHL_sf"/>
</dbReference>
<feature type="signal peptide" evidence="1">
    <location>
        <begin position="1"/>
        <end position="19"/>
    </location>
</feature>
<dbReference type="EMBL" id="JAQIOY010000002">
    <property type="protein sequence ID" value="MDA7424515.1"/>
    <property type="molecule type" value="Genomic_DNA"/>
</dbReference>
<sequence length="286" mass="30882">MRFPSLVTAGLIMASPMFAQNTGQSDMSWTYTRSVQQDVFDTFLMLSYGIPETDAVQFRAECLIGNSGPYVMMTLFSDVSGQTDGAPAGVTFTSNNGERFQRDGSVVGALAEVGISGVDVALFTNDPIWSIFSEGGPVYYDLPGQNALVLPMDGIADQAVRMIDDCARIDSLWEAGEQTGSDPDEPEMDPVCLVARNLRSIDGEIALSLTIRNDSGEYRGLYWIDHNGMGQSFGALDAGQSMTLDTREGHVWEFTDGPGNCVEVAVADRSQPIIALTKPAPYFGPE</sequence>
<dbReference type="InterPro" id="IPR037140">
    <property type="entry name" value="VHL_beta_dom_sf"/>
</dbReference>
<feature type="chain" id="PRO_5047098102" description="von Hippel-Lindau disease tumour suppressor beta domain-containing protein" evidence="1">
    <location>
        <begin position="20"/>
        <end position="286"/>
    </location>
</feature>
<organism evidence="2 3">
    <name type="scientific">Thalassococcus lentus</name>
    <dbReference type="NCBI Taxonomy" id="1210524"/>
    <lineage>
        <taxon>Bacteria</taxon>
        <taxon>Pseudomonadati</taxon>
        <taxon>Pseudomonadota</taxon>
        <taxon>Alphaproteobacteria</taxon>
        <taxon>Rhodobacterales</taxon>
        <taxon>Roseobacteraceae</taxon>
        <taxon>Thalassococcus</taxon>
    </lineage>
</organism>
<evidence type="ECO:0000313" key="3">
    <source>
        <dbReference type="Proteomes" id="UP001210720"/>
    </source>
</evidence>
<proteinExistence type="predicted"/>
<comment type="caution">
    <text evidence="2">The sequence shown here is derived from an EMBL/GenBank/DDBJ whole genome shotgun (WGS) entry which is preliminary data.</text>
</comment>
<name>A0ABT4XRD7_9RHOB</name>
<protein>
    <recommendedName>
        <fullName evidence="4">von Hippel-Lindau disease tumour suppressor beta domain-containing protein</fullName>
    </recommendedName>
</protein>
<evidence type="ECO:0000256" key="1">
    <source>
        <dbReference type="SAM" id="SignalP"/>
    </source>
</evidence>
<gene>
    <name evidence="2" type="ORF">PFY00_07255</name>
</gene>
<reference evidence="2 3" key="1">
    <citation type="submission" date="2023-01" db="EMBL/GenBank/DDBJ databases">
        <title>Thalassococcus onchidii sp. nov., isolated from a marine invertebrate from the South China Sea.</title>
        <authorList>
            <person name="Xu S."/>
            <person name="Liu Z."/>
            <person name="Xu Y."/>
        </authorList>
    </citation>
    <scope>NUCLEOTIDE SEQUENCE [LARGE SCALE GENOMIC DNA]</scope>
    <source>
        <strain evidence="2 3">KCTC 32084</strain>
    </source>
</reference>
<dbReference type="RefSeq" id="WP_271431869.1">
    <property type="nucleotide sequence ID" value="NZ_JAQIOY010000002.1"/>
</dbReference>
<dbReference type="Gene3D" id="2.60.40.780">
    <property type="entry name" value="von Hippel-Lindau disease tumour suppressor, beta domain"/>
    <property type="match status" value="1"/>
</dbReference>
<keyword evidence="3" id="KW-1185">Reference proteome</keyword>
<keyword evidence="1" id="KW-0732">Signal</keyword>
<evidence type="ECO:0008006" key="4">
    <source>
        <dbReference type="Google" id="ProtNLM"/>
    </source>
</evidence>
<evidence type="ECO:0000313" key="2">
    <source>
        <dbReference type="EMBL" id="MDA7424515.1"/>
    </source>
</evidence>
<dbReference type="SUPFAM" id="SSF49468">
    <property type="entry name" value="VHL"/>
    <property type="match status" value="1"/>
</dbReference>
<dbReference type="Proteomes" id="UP001210720">
    <property type="component" value="Unassembled WGS sequence"/>
</dbReference>
<accession>A0ABT4XRD7</accession>